<dbReference type="RefSeq" id="WP_006806236.1">
    <property type="nucleotide sequence ID" value="NZ_ADAD01000007.1"/>
</dbReference>
<reference evidence="2 3" key="1">
    <citation type="submission" date="2009-10" db="EMBL/GenBank/DDBJ databases">
        <authorList>
            <person name="Harkins D.M."/>
            <person name="Madupu R."/>
            <person name="Durkin A.S."/>
            <person name="Torralba M."/>
            <person name="Methe B."/>
            <person name="Sutton G.G."/>
            <person name="Strausberg R.L."/>
            <person name="Nelson K.E."/>
        </authorList>
    </citation>
    <scope>NUCLEOTIDE SEQUENCE [LARGE SCALE GENOMIC DNA]</scope>
    <source>
        <strain evidence="2 3">F0264</strain>
    </source>
</reference>
<keyword evidence="1" id="KW-0812">Transmembrane</keyword>
<dbReference type="GO" id="GO:0016020">
    <property type="term" value="C:membrane"/>
    <property type="evidence" value="ECO:0007669"/>
    <property type="project" value="InterPro"/>
</dbReference>
<accession>D0GIE7</accession>
<protein>
    <recommendedName>
        <fullName evidence="4">MATE domain protein</fullName>
    </recommendedName>
</protein>
<dbReference type="AlphaFoldDB" id="D0GIE7"/>
<evidence type="ECO:0000313" key="3">
    <source>
        <dbReference type="Proteomes" id="UP000004226"/>
    </source>
</evidence>
<dbReference type="eggNOG" id="COG0534">
    <property type="taxonomic scope" value="Bacteria"/>
</dbReference>
<evidence type="ECO:0000313" key="2">
    <source>
        <dbReference type="EMBL" id="EEY36129.1"/>
    </source>
</evidence>
<gene>
    <name evidence="2" type="ORF">HMPREF0554_1575</name>
</gene>
<organism evidence="2 3">
    <name type="scientific">Pseudoleptotrichia goodfellowii F0264</name>
    <dbReference type="NCBI Taxonomy" id="596323"/>
    <lineage>
        <taxon>Bacteria</taxon>
        <taxon>Fusobacteriati</taxon>
        <taxon>Fusobacteriota</taxon>
        <taxon>Fusobacteriia</taxon>
        <taxon>Fusobacteriales</taxon>
        <taxon>Leptotrichiaceae</taxon>
        <taxon>Pseudoleptotrichia</taxon>
    </lineage>
</organism>
<comment type="caution">
    <text evidence="2">The sequence shown here is derived from an EMBL/GenBank/DDBJ whole genome shotgun (WGS) entry which is preliminary data.</text>
</comment>
<keyword evidence="3" id="KW-1185">Reference proteome</keyword>
<dbReference type="GO" id="GO:0015297">
    <property type="term" value="F:antiporter activity"/>
    <property type="evidence" value="ECO:0007669"/>
    <property type="project" value="InterPro"/>
</dbReference>
<feature type="transmembrane region" description="Helical" evidence="1">
    <location>
        <begin position="45"/>
        <end position="67"/>
    </location>
</feature>
<evidence type="ECO:0008006" key="4">
    <source>
        <dbReference type="Google" id="ProtNLM"/>
    </source>
</evidence>
<proteinExistence type="predicted"/>
<evidence type="ECO:0000256" key="1">
    <source>
        <dbReference type="SAM" id="Phobius"/>
    </source>
</evidence>
<dbReference type="Pfam" id="PF01554">
    <property type="entry name" value="MatE"/>
    <property type="match status" value="1"/>
</dbReference>
<keyword evidence="1" id="KW-0472">Membrane</keyword>
<dbReference type="Proteomes" id="UP000004226">
    <property type="component" value="Unassembled WGS sequence"/>
</dbReference>
<dbReference type="InterPro" id="IPR002528">
    <property type="entry name" value="MATE_fam"/>
</dbReference>
<feature type="transmembrane region" description="Helical" evidence="1">
    <location>
        <begin position="12"/>
        <end position="33"/>
    </location>
</feature>
<keyword evidence="1" id="KW-1133">Transmembrane helix</keyword>
<name>D0GIE7_9FUSO</name>
<dbReference type="GO" id="GO:0042910">
    <property type="term" value="F:xenobiotic transmembrane transporter activity"/>
    <property type="evidence" value="ECO:0007669"/>
    <property type="project" value="InterPro"/>
</dbReference>
<feature type="transmembrane region" description="Helical" evidence="1">
    <location>
        <begin position="88"/>
        <end position="108"/>
    </location>
</feature>
<dbReference type="EMBL" id="ADAD01000007">
    <property type="protein sequence ID" value="EEY36129.1"/>
    <property type="molecule type" value="Genomic_DNA"/>
</dbReference>
<sequence>MTKTEKIKLNNGYLKMAIGFTLSTLTTPLLNSVDTAVVGRLPNPVYIGGVALGGTIFNTIYWILGFLRVSTSGYSAKAFSMKDEKEEVLALIRPMIISVITGLLFFVFQNGILNLALRFYKADEQILHYMSVYYKILI</sequence>